<dbReference type="HOGENOM" id="CLU_003705_2_0_1"/>
<dbReference type="Gene3D" id="2.60.40.1730">
    <property type="entry name" value="tricorn interacting facor f3 domain"/>
    <property type="match status" value="1"/>
</dbReference>
<dbReference type="OrthoDB" id="10031169at2759"/>
<dbReference type="EMBL" id="BT023849">
    <property type="protein sequence ID" value="AAZ86770.1"/>
    <property type="molecule type" value="mRNA"/>
</dbReference>
<feature type="signal peptide" evidence="1">
    <location>
        <begin position="1"/>
        <end position="22"/>
    </location>
</feature>
<dbReference type="AlphaFoldDB" id="Q3ZAM0"/>
<evidence type="ECO:0000256" key="1">
    <source>
        <dbReference type="SAM" id="SignalP"/>
    </source>
</evidence>
<dbReference type="ExpressionAtlas" id="Q3ZAM0">
    <property type="expression patterns" value="baseline and differential"/>
</dbReference>
<name>Q3ZAM0_DROME</name>
<sequence>MIKLPWYLIVLHLCLPIGGTGATASNLRPLHYNLSLLTEVEPLKLSGNFSGEVIIRLRVWRETRTIILSNNGLQVGENVC</sequence>
<reference evidence="2" key="1">
    <citation type="submission" date="2005-08" db="EMBL/GenBank/DDBJ databases">
        <authorList>
            <person name="Stapleton M."/>
            <person name="Carlson J."/>
            <person name="Chavez C."/>
            <person name="Frise E."/>
            <person name="George R."/>
            <person name="Pacleb J."/>
            <person name="Park S."/>
            <person name="Wan K."/>
            <person name="Yu C."/>
            <person name="Celniker S."/>
        </authorList>
    </citation>
    <scope>NUCLEOTIDE SEQUENCE</scope>
</reference>
<dbReference type="VEuPathDB" id="VectorBase:FBgn0030222"/>
<proteinExistence type="evidence at transcript level"/>
<dbReference type="SUPFAM" id="SSF63737">
    <property type="entry name" value="Leukotriene A4 hydrolase N-terminal domain"/>
    <property type="match status" value="1"/>
</dbReference>
<dbReference type="Bgee" id="FBgn0030222">
    <property type="expression patterns" value="Expressed in male accessory gland main cell (Drosophila) in male reproductive gland and 3 other cell types or tissues"/>
</dbReference>
<keyword evidence="1" id="KW-0732">Signal</keyword>
<dbReference type="InterPro" id="IPR042097">
    <property type="entry name" value="Aminopeptidase_N-like_N_sf"/>
</dbReference>
<protein>
    <submittedName>
        <fullName evidence="2">IP13679p</fullName>
    </submittedName>
</protein>
<evidence type="ECO:0000313" key="2">
    <source>
        <dbReference type="EMBL" id="AAZ86770.1"/>
    </source>
</evidence>
<accession>Q3ZAM0</accession>
<organism evidence="2">
    <name type="scientific">Drosophila melanogaster</name>
    <name type="common">Fruit fly</name>
    <dbReference type="NCBI Taxonomy" id="7227"/>
    <lineage>
        <taxon>Eukaryota</taxon>
        <taxon>Metazoa</taxon>
        <taxon>Ecdysozoa</taxon>
        <taxon>Arthropoda</taxon>
        <taxon>Hexapoda</taxon>
        <taxon>Insecta</taxon>
        <taxon>Pterygota</taxon>
        <taxon>Neoptera</taxon>
        <taxon>Endopterygota</taxon>
        <taxon>Diptera</taxon>
        <taxon>Brachycera</taxon>
        <taxon>Muscomorpha</taxon>
        <taxon>Ephydroidea</taxon>
        <taxon>Drosophilidae</taxon>
        <taxon>Drosophila</taxon>
        <taxon>Sophophora</taxon>
    </lineage>
</organism>
<feature type="chain" id="PRO_5004231305" evidence="1">
    <location>
        <begin position="23"/>
        <end position="80"/>
    </location>
</feature>